<feature type="compositionally biased region" description="Polar residues" evidence="11">
    <location>
        <begin position="274"/>
        <end position="289"/>
    </location>
</feature>
<keyword evidence="5" id="KW-0507">mRNA processing</keyword>
<organism evidence="13 14">
    <name type="scientific">Porphyridium purpureum</name>
    <name type="common">Red alga</name>
    <name type="synonym">Porphyridium cruentum</name>
    <dbReference type="NCBI Taxonomy" id="35688"/>
    <lineage>
        <taxon>Eukaryota</taxon>
        <taxon>Rhodophyta</taxon>
        <taxon>Bangiophyceae</taxon>
        <taxon>Porphyridiales</taxon>
        <taxon>Porphyridiaceae</taxon>
        <taxon>Porphyridium</taxon>
    </lineage>
</organism>
<evidence type="ECO:0000256" key="6">
    <source>
        <dbReference type="ARBA" id="ARBA00022884"/>
    </source>
</evidence>
<evidence type="ECO:0000256" key="5">
    <source>
        <dbReference type="ARBA" id="ARBA00022664"/>
    </source>
</evidence>
<evidence type="ECO:0000256" key="1">
    <source>
        <dbReference type="ARBA" id="ARBA00004123"/>
    </source>
</evidence>
<dbReference type="PANTHER" id="PTHR10701:SF0">
    <property type="entry name" value="SMALL NUCLEAR RIBONUCLEOPROTEIN-ASSOCIATED PROTEIN B"/>
    <property type="match status" value="1"/>
</dbReference>
<accession>A0A5J4YYY1</accession>
<dbReference type="CDD" id="cd01717">
    <property type="entry name" value="Sm_B"/>
    <property type="match status" value="1"/>
</dbReference>
<dbReference type="GO" id="GO:0005682">
    <property type="term" value="C:U5 snRNP"/>
    <property type="evidence" value="ECO:0007669"/>
    <property type="project" value="TreeGrafter"/>
</dbReference>
<dbReference type="InterPro" id="IPR050914">
    <property type="entry name" value="snRNP_SmB/NAA38-like"/>
</dbReference>
<evidence type="ECO:0000256" key="8">
    <source>
        <dbReference type="ARBA" id="ARBA00023242"/>
    </source>
</evidence>
<evidence type="ECO:0000313" key="13">
    <source>
        <dbReference type="EMBL" id="KAA8496831.1"/>
    </source>
</evidence>
<dbReference type="OrthoDB" id="2020720at2759"/>
<dbReference type="GO" id="GO:0071004">
    <property type="term" value="C:U2-type prespliceosome"/>
    <property type="evidence" value="ECO:0007669"/>
    <property type="project" value="TreeGrafter"/>
</dbReference>
<dbReference type="GO" id="GO:0070990">
    <property type="term" value="F:snRNP binding"/>
    <property type="evidence" value="ECO:0007669"/>
    <property type="project" value="TreeGrafter"/>
</dbReference>
<evidence type="ECO:0000256" key="2">
    <source>
        <dbReference type="ARBA" id="ARBA00004496"/>
    </source>
</evidence>
<evidence type="ECO:0000313" key="14">
    <source>
        <dbReference type="Proteomes" id="UP000324585"/>
    </source>
</evidence>
<keyword evidence="14" id="KW-1185">Reference proteome</keyword>
<dbReference type="Pfam" id="PF01423">
    <property type="entry name" value="LSM"/>
    <property type="match status" value="1"/>
</dbReference>
<evidence type="ECO:0000256" key="7">
    <source>
        <dbReference type="ARBA" id="ARBA00023187"/>
    </source>
</evidence>
<dbReference type="InterPro" id="IPR010920">
    <property type="entry name" value="LSM_dom_sf"/>
</dbReference>
<dbReference type="InterPro" id="IPR001163">
    <property type="entry name" value="Sm_dom_euk/arc"/>
</dbReference>
<dbReference type="GO" id="GO:0003723">
    <property type="term" value="F:RNA binding"/>
    <property type="evidence" value="ECO:0007669"/>
    <property type="project" value="UniProtKB-KW"/>
</dbReference>
<dbReference type="OMA" id="KMINYRM"/>
<dbReference type="AlphaFoldDB" id="A0A5J4YYY1"/>
<comment type="similarity">
    <text evidence="3">Belongs to the snRNP SmB/SmN family.</text>
</comment>
<evidence type="ECO:0000256" key="11">
    <source>
        <dbReference type="SAM" id="MobiDB-lite"/>
    </source>
</evidence>
<dbReference type="InterPro" id="IPR047575">
    <property type="entry name" value="Sm"/>
</dbReference>
<dbReference type="SMART" id="SM00651">
    <property type="entry name" value="Sm"/>
    <property type="match status" value="1"/>
</dbReference>
<dbReference type="EMBL" id="VRMN01000002">
    <property type="protein sequence ID" value="KAA8496831.1"/>
    <property type="molecule type" value="Genomic_DNA"/>
</dbReference>
<dbReference type="PROSITE" id="PS52002">
    <property type="entry name" value="SM"/>
    <property type="match status" value="1"/>
</dbReference>
<sequence length="301" mass="31125">MASGATRSNRMLQYVNYRMKVGVDDGRVLVGRFVAFDKHMNLVLADVEEIRVVKRKRRAGKSVHDRPNDDTDDQETDQNGQKIERRALGLVLLRGECVVSLTVESPPPKIDARKSASAKSAASAATAAGSRASDLPGTAATIGRGKAPLVGSAGNLSGAPVRGVVPAVPQVSVPPQMYPGMPRPPPGSATFAPGMPMPMSMPFPGPMSLPMGMPMLPPGVPPPQMGLPGHMPQSFMFPSGMPLPLHPPGVQPGVPGMQIPGVSPPGRPLAPSASGPQDGSASVQGSGKPQSRPPPPPPPSS</sequence>
<evidence type="ECO:0000256" key="10">
    <source>
        <dbReference type="ARBA" id="ARBA00041355"/>
    </source>
</evidence>
<evidence type="ECO:0000256" key="3">
    <source>
        <dbReference type="ARBA" id="ARBA00009123"/>
    </source>
</evidence>
<keyword evidence="7" id="KW-0508">mRNA splicing</keyword>
<dbReference type="GO" id="GO:0005685">
    <property type="term" value="C:U1 snRNP"/>
    <property type="evidence" value="ECO:0007669"/>
    <property type="project" value="TreeGrafter"/>
</dbReference>
<proteinExistence type="inferred from homology"/>
<feature type="region of interest" description="Disordered" evidence="11">
    <location>
        <begin position="55"/>
        <end position="81"/>
    </location>
</feature>
<dbReference type="GO" id="GO:0005687">
    <property type="term" value="C:U4 snRNP"/>
    <property type="evidence" value="ECO:0007669"/>
    <property type="project" value="TreeGrafter"/>
</dbReference>
<dbReference type="GO" id="GO:0000398">
    <property type="term" value="P:mRNA splicing, via spliceosome"/>
    <property type="evidence" value="ECO:0007669"/>
    <property type="project" value="TreeGrafter"/>
</dbReference>
<comment type="caution">
    <text evidence="13">The sequence shown here is derived from an EMBL/GenBank/DDBJ whole genome shotgun (WGS) entry which is preliminary data.</text>
</comment>
<dbReference type="GO" id="GO:0046540">
    <property type="term" value="C:U4/U6 x U5 tri-snRNP complex"/>
    <property type="evidence" value="ECO:0007669"/>
    <property type="project" value="TreeGrafter"/>
</dbReference>
<reference evidence="14" key="1">
    <citation type="journal article" date="2019" name="Nat. Commun.">
        <title>Expansion of phycobilisome linker gene families in mesophilic red algae.</title>
        <authorList>
            <person name="Lee J."/>
            <person name="Kim D."/>
            <person name="Bhattacharya D."/>
            <person name="Yoon H.S."/>
        </authorList>
    </citation>
    <scope>NUCLEOTIDE SEQUENCE [LARGE SCALE GENOMIC DNA]</scope>
    <source>
        <strain evidence="14">CCMP 1328</strain>
    </source>
</reference>
<feature type="compositionally biased region" description="Low complexity" evidence="11">
    <location>
        <begin position="251"/>
        <end position="261"/>
    </location>
</feature>
<dbReference type="Proteomes" id="UP000324585">
    <property type="component" value="Unassembled WGS sequence"/>
</dbReference>
<gene>
    <name evidence="13" type="ORF">FVE85_0560</name>
</gene>
<keyword evidence="8" id="KW-0539">Nucleus</keyword>
<name>A0A5J4YYY1_PORPP</name>
<dbReference type="Gene3D" id="2.30.30.100">
    <property type="match status" value="1"/>
</dbReference>
<feature type="compositionally biased region" description="Pro residues" evidence="11">
    <location>
        <begin position="291"/>
        <end position="301"/>
    </location>
</feature>
<dbReference type="GO" id="GO:0005686">
    <property type="term" value="C:U2 snRNP"/>
    <property type="evidence" value="ECO:0007669"/>
    <property type="project" value="TreeGrafter"/>
</dbReference>
<keyword evidence="9 13" id="KW-0687">Ribonucleoprotein</keyword>
<protein>
    <recommendedName>
        <fullName evidence="10">Sm protein B</fullName>
    </recommendedName>
</protein>
<evidence type="ECO:0000256" key="4">
    <source>
        <dbReference type="ARBA" id="ARBA00022490"/>
    </source>
</evidence>
<comment type="subcellular location">
    <subcellularLocation>
        <location evidence="2">Cytoplasm</location>
    </subcellularLocation>
    <subcellularLocation>
        <location evidence="1">Nucleus</location>
    </subcellularLocation>
</comment>
<keyword evidence="6" id="KW-0694">RNA-binding</keyword>
<feature type="domain" description="Sm" evidence="12">
    <location>
        <begin position="6"/>
        <end position="107"/>
    </location>
</feature>
<keyword evidence="4" id="KW-0963">Cytoplasm</keyword>
<feature type="region of interest" description="Disordered" evidence="11">
    <location>
        <begin position="224"/>
        <end position="301"/>
    </location>
</feature>
<dbReference type="GO" id="GO:0071013">
    <property type="term" value="C:catalytic step 2 spliceosome"/>
    <property type="evidence" value="ECO:0007669"/>
    <property type="project" value="TreeGrafter"/>
</dbReference>
<evidence type="ECO:0000256" key="9">
    <source>
        <dbReference type="ARBA" id="ARBA00023274"/>
    </source>
</evidence>
<dbReference type="GO" id="GO:0005737">
    <property type="term" value="C:cytoplasm"/>
    <property type="evidence" value="ECO:0007669"/>
    <property type="project" value="UniProtKB-SubCell"/>
</dbReference>
<dbReference type="SUPFAM" id="SSF50182">
    <property type="entry name" value="Sm-like ribonucleoproteins"/>
    <property type="match status" value="1"/>
</dbReference>
<dbReference type="PANTHER" id="PTHR10701">
    <property type="entry name" value="SMALL NUCLEAR RIBONUCLEOPROTEIN-ASSOCIATED PROTEIN B AND N"/>
    <property type="match status" value="1"/>
</dbReference>
<evidence type="ECO:0000259" key="12">
    <source>
        <dbReference type="PROSITE" id="PS52002"/>
    </source>
</evidence>